<comment type="similarity">
    <text evidence="2 9">Belongs to the CN hydrolase family. Apolipoprotein N-acyltransferase subfamily.</text>
</comment>
<dbReference type="Proteomes" id="UP000504714">
    <property type="component" value="Unassembled WGS sequence"/>
</dbReference>
<feature type="transmembrane region" description="Helical" evidence="9">
    <location>
        <begin position="29"/>
        <end position="45"/>
    </location>
</feature>
<evidence type="ECO:0000256" key="9">
    <source>
        <dbReference type="HAMAP-Rule" id="MF_01148"/>
    </source>
</evidence>
<dbReference type="HAMAP" id="MF_01148">
    <property type="entry name" value="Lnt"/>
    <property type="match status" value="1"/>
</dbReference>
<dbReference type="SUPFAM" id="SSF56317">
    <property type="entry name" value="Carbon-nitrogen hydrolase"/>
    <property type="match status" value="1"/>
</dbReference>
<feature type="domain" description="CN hydrolase" evidence="10">
    <location>
        <begin position="228"/>
        <end position="476"/>
    </location>
</feature>
<accession>A0A6L2ZJX1</accession>
<sequence length="534" mass="59583">MLFNRQWIRILLAFSFGACGTLAFSPFDFWPAAILSLAGLLLSILNRSRKQAAIIGFAWGMGLFGTGINWVYVSIAEFGGMPTVTNIFLVLLLSAYLSCYPLLFAVALTCLYPKTTWYKFAIGAPVLWQMSEFLRGWVLTGFPWLQFGYSQINGPLRDIAPILGVDGITFTLVAISGLLVYACHQRRIMLGMMALLLLLLPWSLRQLNGGTANWFTLNPDRTVNIAMVQGNIAQSMKWDPSTLADTRQIYLDATLPYLGKAPIIIWPETAIPDIEVNQYPFLSMIDETMRAHHSSLITGIVDARQTETGTHFFNNVIVLGDKEQYLYPTTQRYQKHHLVPFGEFVPLERLLRPLAPFFDLPMSSFSRGNEIQPQLKVAGFNVTAAICYEIVLGQQIRNNFRPDTDFLLTVSNDAWFGHSIGPWQHFQMARMRALEMGRPLLRSTNNGITAVVAANGDVLAAIPPFTRQVLHVAVTPTSGITPYARFGSWPLWLISLILAVIPFAFQVTAALAAGVRLMVYPRSSVGRPGSRRQL</sequence>
<dbReference type="Gene3D" id="3.60.110.10">
    <property type="entry name" value="Carbon-nitrogen hydrolase"/>
    <property type="match status" value="1"/>
</dbReference>
<dbReference type="EC" id="2.3.1.269" evidence="9"/>
<evidence type="ECO:0000256" key="2">
    <source>
        <dbReference type="ARBA" id="ARBA00010065"/>
    </source>
</evidence>
<dbReference type="Pfam" id="PF20154">
    <property type="entry name" value="LNT_N"/>
    <property type="match status" value="1"/>
</dbReference>
<evidence type="ECO:0000256" key="5">
    <source>
        <dbReference type="ARBA" id="ARBA00022692"/>
    </source>
</evidence>
<evidence type="ECO:0000259" key="10">
    <source>
        <dbReference type="PROSITE" id="PS50263"/>
    </source>
</evidence>
<proteinExistence type="inferred from homology"/>
<dbReference type="GO" id="GO:0016410">
    <property type="term" value="F:N-acyltransferase activity"/>
    <property type="evidence" value="ECO:0007669"/>
    <property type="project" value="UniProtKB-UniRule"/>
</dbReference>
<dbReference type="InterPro" id="IPR004563">
    <property type="entry name" value="Apolipo_AcylTrfase"/>
</dbReference>
<dbReference type="Pfam" id="PF00795">
    <property type="entry name" value="CN_hydrolase"/>
    <property type="match status" value="1"/>
</dbReference>
<evidence type="ECO:0000313" key="12">
    <source>
        <dbReference type="Proteomes" id="UP000504714"/>
    </source>
</evidence>
<evidence type="ECO:0000256" key="7">
    <source>
        <dbReference type="ARBA" id="ARBA00023136"/>
    </source>
</evidence>
<dbReference type="PANTHER" id="PTHR38686:SF1">
    <property type="entry name" value="APOLIPOPROTEIN N-ACYLTRANSFERASE"/>
    <property type="match status" value="1"/>
</dbReference>
<name>A0A6L2ZJX1_9ENTR</name>
<dbReference type="PROSITE" id="PS50263">
    <property type="entry name" value="CN_HYDROLASE"/>
    <property type="match status" value="1"/>
</dbReference>
<dbReference type="RefSeq" id="WP_176487064.1">
    <property type="nucleotide sequence ID" value="NZ_BLXO01000001.1"/>
</dbReference>
<dbReference type="GO" id="GO:0042158">
    <property type="term" value="P:lipoprotein biosynthetic process"/>
    <property type="evidence" value="ECO:0007669"/>
    <property type="project" value="UniProtKB-UniRule"/>
</dbReference>
<dbReference type="CDD" id="cd07571">
    <property type="entry name" value="ALP_N-acyl_transferase"/>
    <property type="match status" value="1"/>
</dbReference>
<dbReference type="InterPro" id="IPR036526">
    <property type="entry name" value="C-N_Hydrolase_sf"/>
</dbReference>
<dbReference type="NCBIfam" id="TIGR00546">
    <property type="entry name" value="lnt"/>
    <property type="match status" value="1"/>
</dbReference>
<dbReference type="PANTHER" id="PTHR38686">
    <property type="entry name" value="APOLIPOPROTEIN N-ACYLTRANSFERASE"/>
    <property type="match status" value="1"/>
</dbReference>
<evidence type="ECO:0000256" key="8">
    <source>
        <dbReference type="ARBA" id="ARBA00023315"/>
    </source>
</evidence>
<comment type="function">
    <text evidence="9">Catalyzes the phospholipid dependent N-acylation of the N-terminal cysteine of apolipoprotein, the last step in lipoprotein maturation.</text>
</comment>
<evidence type="ECO:0000256" key="1">
    <source>
        <dbReference type="ARBA" id="ARBA00004651"/>
    </source>
</evidence>
<evidence type="ECO:0000256" key="3">
    <source>
        <dbReference type="ARBA" id="ARBA00022475"/>
    </source>
</evidence>
<keyword evidence="11" id="KW-0449">Lipoprotein</keyword>
<keyword evidence="8 9" id="KW-0012">Acyltransferase</keyword>
<keyword evidence="4 9" id="KW-0808">Transferase</keyword>
<dbReference type="AlphaFoldDB" id="A0A6L2ZJX1"/>
<keyword evidence="3 9" id="KW-1003">Cell membrane</keyword>
<dbReference type="EMBL" id="BLXO01000001">
    <property type="protein sequence ID" value="GFN45143.1"/>
    <property type="molecule type" value="Genomic_DNA"/>
</dbReference>
<reference evidence="11 12" key="1">
    <citation type="submission" date="2020-06" db="EMBL/GenBank/DDBJ databases">
        <title>The genome sequence of Candidatus Regiella insecticola strain Tut.</title>
        <authorList>
            <person name="Nikoh N."/>
            <person name="Tsuchida T."/>
            <person name="Koga R."/>
            <person name="Oshima K."/>
            <person name="Hattori M."/>
            <person name="Fukatsu T."/>
        </authorList>
    </citation>
    <scope>NUCLEOTIDE SEQUENCE [LARGE SCALE GENOMIC DNA]</scope>
    <source>
        <strain evidence="11 12">Tut</strain>
    </source>
</reference>
<evidence type="ECO:0000313" key="11">
    <source>
        <dbReference type="EMBL" id="GFN45143.1"/>
    </source>
</evidence>
<keyword evidence="5 9" id="KW-0812">Transmembrane</keyword>
<dbReference type="InterPro" id="IPR045378">
    <property type="entry name" value="LNT_N"/>
</dbReference>
<feature type="transmembrane region" description="Helical" evidence="9">
    <location>
        <begin position="188"/>
        <end position="204"/>
    </location>
</feature>
<comment type="subcellular location">
    <subcellularLocation>
        <location evidence="1 9">Cell membrane</location>
        <topology evidence="1 9">Multi-pass membrane protein</topology>
    </subcellularLocation>
</comment>
<dbReference type="GO" id="GO:0005886">
    <property type="term" value="C:plasma membrane"/>
    <property type="evidence" value="ECO:0007669"/>
    <property type="project" value="UniProtKB-SubCell"/>
</dbReference>
<evidence type="ECO:0000256" key="4">
    <source>
        <dbReference type="ARBA" id="ARBA00022679"/>
    </source>
</evidence>
<protein>
    <recommendedName>
        <fullName evidence="9">Apolipoprotein N-acyltransferase</fullName>
        <shortName evidence="9">ALP N-acyltransferase</shortName>
        <ecNumber evidence="9">2.3.1.269</ecNumber>
    </recommendedName>
</protein>
<dbReference type="UniPathway" id="UPA00666"/>
<evidence type="ECO:0000256" key="6">
    <source>
        <dbReference type="ARBA" id="ARBA00022989"/>
    </source>
</evidence>
<keyword evidence="7 9" id="KW-0472">Membrane</keyword>
<feature type="transmembrane region" description="Helical" evidence="9">
    <location>
        <begin position="7"/>
        <end position="23"/>
    </location>
</feature>
<comment type="catalytic activity">
    <reaction evidence="9">
        <text>N-terminal S-1,2-diacyl-sn-glyceryl-L-cysteinyl-[lipoprotein] + a glycerophospholipid = N-acyl-S-1,2-diacyl-sn-glyceryl-L-cysteinyl-[lipoprotein] + a 2-acyl-sn-glycero-3-phospholipid + H(+)</text>
        <dbReference type="Rhea" id="RHEA:48228"/>
        <dbReference type="Rhea" id="RHEA-COMP:14681"/>
        <dbReference type="Rhea" id="RHEA-COMP:14684"/>
        <dbReference type="ChEBI" id="CHEBI:15378"/>
        <dbReference type="ChEBI" id="CHEBI:136912"/>
        <dbReference type="ChEBI" id="CHEBI:140656"/>
        <dbReference type="ChEBI" id="CHEBI:140657"/>
        <dbReference type="ChEBI" id="CHEBI:140660"/>
        <dbReference type="EC" id="2.3.1.269"/>
    </reaction>
</comment>
<feature type="transmembrane region" description="Helical" evidence="9">
    <location>
        <begin position="159"/>
        <end position="181"/>
    </location>
</feature>
<feature type="transmembrane region" description="Helical" evidence="9">
    <location>
        <begin position="489"/>
        <end position="513"/>
    </location>
</feature>
<feature type="transmembrane region" description="Helical" evidence="9">
    <location>
        <begin position="87"/>
        <end position="108"/>
    </location>
</feature>
<organism evidence="11 12">
    <name type="scientific">Candidatus Regiella insecticola</name>
    <dbReference type="NCBI Taxonomy" id="138073"/>
    <lineage>
        <taxon>Bacteria</taxon>
        <taxon>Pseudomonadati</taxon>
        <taxon>Pseudomonadota</taxon>
        <taxon>Gammaproteobacteria</taxon>
        <taxon>Enterobacterales</taxon>
        <taxon>Enterobacteriaceae</taxon>
        <taxon>aphid secondary symbionts</taxon>
        <taxon>Candidatus Regiella</taxon>
    </lineage>
</organism>
<dbReference type="InterPro" id="IPR003010">
    <property type="entry name" value="C-N_Hydrolase"/>
</dbReference>
<comment type="pathway">
    <text evidence="9">Protein modification; lipoprotein biosynthesis (N-acyl transfer).</text>
</comment>
<keyword evidence="6 9" id="KW-1133">Transmembrane helix</keyword>
<feature type="transmembrane region" description="Helical" evidence="9">
    <location>
        <begin position="52"/>
        <end position="75"/>
    </location>
</feature>
<gene>
    <name evidence="9 11" type="primary">lnt</name>
    <name evidence="11" type="ORF">RINTU1_01440</name>
</gene>
<feature type="transmembrane region" description="Helical" evidence="9">
    <location>
        <begin position="120"/>
        <end position="139"/>
    </location>
</feature>
<comment type="caution">
    <text evidence="11">The sequence shown here is derived from an EMBL/GenBank/DDBJ whole genome shotgun (WGS) entry which is preliminary data.</text>
</comment>